<keyword evidence="6" id="KW-0675">Receptor</keyword>
<keyword evidence="3 8" id="KW-0812">Transmembrane</keyword>
<dbReference type="EMBL" id="JXJN01004959">
    <property type="status" value="NOT_ANNOTATED_CDS"/>
    <property type="molecule type" value="Genomic_DNA"/>
</dbReference>
<dbReference type="InterPro" id="IPR057074">
    <property type="entry name" value="IR75A_N"/>
</dbReference>
<evidence type="ECO:0000256" key="9">
    <source>
        <dbReference type="SAM" id="SignalP"/>
    </source>
</evidence>
<proteinExistence type="predicted"/>
<evidence type="ECO:0000256" key="1">
    <source>
        <dbReference type="ARBA" id="ARBA00004651"/>
    </source>
</evidence>
<keyword evidence="9" id="KW-0732">Signal</keyword>
<dbReference type="Proteomes" id="UP000092460">
    <property type="component" value="Unassembled WGS sequence"/>
</dbReference>
<dbReference type="Gene3D" id="1.10.287.70">
    <property type="match status" value="1"/>
</dbReference>
<dbReference type="VEuPathDB" id="VectorBase:GPPI011511"/>
<keyword evidence="7" id="KW-0325">Glycoprotein</keyword>
<feature type="signal peptide" evidence="9">
    <location>
        <begin position="1"/>
        <end position="19"/>
    </location>
</feature>
<keyword evidence="5 8" id="KW-0472">Membrane</keyword>
<accession>A0A1B0AWW6</accession>
<keyword evidence="4 8" id="KW-1133">Transmembrane helix</keyword>
<sequence>MKNWFQFLWLTSLAFRSYAVPRTTSLTKSYIITNYTVNLVKTVHTILLTCNAKDSQIIARQLIYWNHFVKIYDITNNFTLKAISEQDRSHAKTAIILNCECKTTQNLIFEASQFRYFNKTYQWLLWDFHNNNCFSHLQQSGLNYLGPNAQIVFLKYEEPHYLLWWDVHSKGRHLKANLEMHLVAKGTYINETLQFVSKNDINDIRGIRYRGDFEGLKLRGATVIDQDNITDNDQIEQILSRSSKDPGVSAFTKYHYELVNILRHRLNFTVEFRNARGWAGHLDNSSYRLGFLGIMQRNEADIGASAAYPRLNRFAEFDSLHQGWKFHTAFLFLYTPDLHAQSKKGNFLAPFEKHVWLGSLIILNMVGLVWIVEEHVKSYLSKITTSNVEIFKRIGGRFIIPLNIFAAICQQDPVPSGASSRVITLTSFLFSLVMYNYYTSSVVGGLLSTTDKGPSTVDEVISSPLRLSFEDIGYYKVKFRENKAPSIVKLLNKKVLPPRDPHDLPVYTNLESAIPYLKKGGYAFHCEEVDAYPELAKILTDTEICDLRAVSGLLGSALMDWIVHKNSQYTEIFRHIVTQAQEVGLIQRLLRQRRPKKPPCQNLYTVYPVNLSGTLSAFVLLAGSIIISSKILLLEIALKRYSNRLRD</sequence>
<reference evidence="11" key="2">
    <citation type="submission" date="2020-05" db="UniProtKB">
        <authorList>
            <consortium name="EnsemblMetazoa"/>
        </authorList>
    </citation>
    <scope>IDENTIFICATION</scope>
    <source>
        <strain evidence="11">IAEA</strain>
    </source>
</reference>
<dbReference type="SUPFAM" id="SSF53850">
    <property type="entry name" value="Periplasmic binding protein-like II"/>
    <property type="match status" value="1"/>
</dbReference>
<feature type="chain" id="PRO_5008404206" description="Ionotropic receptor 75a N-terminal domain-containing protein" evidence="9">
    <location>
        <begin position="20"/>
        <end position="647"/>
    </location>
</feature>
<dbReference type="PANTHER" id="PTHR42643:SF32">
    <property type="entry name" value="IONOTROPIC RECEPTOR 31A, ISOFORM C-RELATED"/>
    <property type="match status" value="1"/>
</dbReference>
<organism evidence="11 12">
    <name type="scientific">Glossina palpalis gambiensis</name>
    <dbReference type="NCBI Taxonomy" id="67801"/>
    <lineage>
        <taxon>Eukaryota</taxon>
        <taxon>Metazoa</taxon>
        <taxon>Ecdysozoa</taxon>
        <taxon>Arthropoda</taxon>
        <taxon>Hexapoda</taxon>
        <taxon>Insecta</taxon>
        <taxon>Pterygota</taxon>
        <taxon>Neoptera</taxon>
        <taxon>Endopterygota</taxon>
        <taxon>Diptera</taxon>
        <taxon>Brachycera</taxon>
        <taxon>Muscomorpha</taxon>
        <taxon>Hippoboscoidea</taxon>
        <taxon>Glossinidae</taxon>
        <taxon>Glossina</taxon>
    </lineage>
</organism>
<evidence type="ECO:0000256" key="6">
    <source>
        <dbReference type="ARBA" id="ARBA00023170"/>
    </source>
</evidence>
<evidence type="ECO:0000256" key="8">
    <source>
        <dbReference type="SAM" id="Phobius"/>
    </source>
</evidence>
<evidence type="ECO:0000256" key="3">
    <source>
        <dbReference type="ARBA" id="ARBA00022692"/>
    </source>
</evidence>
<evidence type="ECO:0000256" key="5">
    <source>
        <dbReference type="ARBA" id="ARBA00023136"/>
    </source>
</evidence>
<dbReference type="PANTHER" id="PTHR42643">
    <property type="entry name" value="IONOTROPIC RECEPTOR 20A-RELATED"/>
    <property type="match status" value="1"/>
</dbReference>
<dbReference type="Pfam" id="PF24576">
    <property type="entry name" value="IR75A_N"/>
    <property type="match status" value="1"/>
</dbReference>
<evidence type="ECO:0000313" key="11">
    <source>
        <dbReference type="EnsemblMetazoa" id="GPPI011511-PA"/>
    </source>
</evidence>
<evidence type="ECO:0000313" key="12">
    <source>
        <dbReference type="Proteomes" id="UP000092460"/>
    </source>
</evidence>
<dbReference type="GO" id="GO:0005886">
    <property type="term" value="C:plasma membrane"/>
    <property type="evidence" value="ECO:0007669"/>
    <property type="project" value="UniProtKB-SubCell"/>
</dbReference>
<dbReference type="EnsemblMetazoa" id="GPPI011511-RA">
    <property type="protein sequence ID" value="GPPI011511-PA"/>
    <property type="gene ID" value="GPPI011511"/>
</dbReference>
<feature type="transmembrane region" description="Helical" evidence="8">
    <location>
        <begin position="615"/>
        <end position="638"/>
    </location>
</feature>
<name>A0A1B0AWW6_9MUSC</name>
<evidence type="ECO:0000256" key="2">
    <source>
        <dbReference type="ARBA" id="ARBA00022475"/>
    </source>
</evidence>
<dbReference type="AlphaFoldDB" id="A0A1B0AWW6"/>
<protein>
    <recommendedName>
        <fullName evidence="10">Ionotropic receptor 75a N-terminal domain-containing protein</fullName>
    </recommendedName>
</protein>
<evidence type="ECO:0000256" key="4">
    <source>
        <dbReference type="ARBA" id="ARBA00022989"/>
    </source>
</evidence>
<reference evidence="12" key="1">
    <citation type="submission" date="2015-01" db="EMBL/GenBank/DDBJ databases">
        <authorList>
            <person name="Aksoy S."/>
            <person name="Warren W."/>
            <person name="Wilson R.K."/>
        </authorList>
    </citation>
    <scope>NUCLEOTIDE SEQUENCE [LARGE SCALE GENOMIC DNA]</scope>
    <source>
        <strain evidence="12">IAEA</strain>
    </source>
</reference>
<evidence type="ECO:0000256" key="7">
    <source>
        <dbReference type="ARBA" id="ARBA00023180"/>
    </source>
</evidence>
<dbReference type="STRING" id="67801.A0A1B0AWW6"/>
<feature type="domain" description="Ionotropic receptor 75a N-terminal" evidence="10">
    <location>
        <begin position="44"/>
        <end position="223"/>
    </location>
</feature>
<keyword evidence="2" id="KW-1003">Cell membrane</keyword>
<keyword evidence="12" id="KW-1185">Reference proteome</keyword>
<dbReference type="InterPro" id="IPR052192">
    <property type="entry name" value="Insect_Ionotropic_Sensory_Rcpt"/>
</dbReference>
<evidence type="ECO:0000259" key="10">
    <source>
        <dbReference type="Pfam" id="PF24576"/>
    </source>
</evidence>
<comment type="subcellular location">
    <subcellularLocation>
        <location evidence="1">Cell membrane</location>
        <topology evidence="1">Multi-pass membrane protein</topology>
    </subcellularLocation>
</comment>